<keyword evidence="2" id="KW-1185">Reference proteome</keyword>
<gene>
    <name evidence="1" type="ORF">RCA23_c26760</name>
</gene>
<dbReference type="KEGG" id="ptp:RCA23_c26760"/>
<name>A0AAN0VJD5_9RHOB</name>
<dbReference type="RefSeq" id="WP_044050778.1">
    <property type="nucleotide sequence ID" value="NZ_CP003984.1"/>
</dbReference>
<dbReference type="AlphaFoldDB" id="A0AAN0VJD5"/>
<organism evidence="1 2">
    <name type="scientific">Planktomarina temperata RCA23</name>
    <dbReference type="NCBI Taxonomy" id="666509"/>
    <lineage>
        <taxon>Bacteria</taxon>
        <taxon>Pseudomonadati</taxon>
        <taxon>Pseudomonadota</taxon>
        <taxon>Alphaproteobacteria</taxon>
        <taxon>Rhodobacterales</taxon>
        <taxon>Paracoccaceae</taxon>
        <taxon>Planktomarina</taxon>
    </lineage>
</organism>
<dbReference type="Proteomes" id="UP000028680">
    <property type="component" value="Chromosome"/>
</dbReference>
<proteinExistence type="predicted"/>
<sequence>MSKDPASKTRFDASKFKMKSMDANDPVAQKVIIRLPIKKPHKEEFVRCLSSDEYQISCGIYQPKDEERIYLVAPDIAHLFGTSVKHVSLCLGMNRQGKVFLWPVPLPPEEGKENQYHQTHREIAEVAVHSWVKMQADTSGGFYDYHVAVGKLSEPVWPTTPFEDLLEIAFGSSGVIEDRDHPTLRQLEGRD</sequence>
<dbReference type="EMBL" id="CP003984">
    <property type="protein sequence ID" value="AII88192.1"/>
    <property type="molecule type" value="Genomic_DNA"/>
</dbReference>
<accession>A0AAN0VJD5</accession>
<reference evidence="1 2" key="1">
    <citation type="journal article" date="2014" name="ISME J.">
        <title>Adaptation of an abundant Roseobacter RCA organism to pelagic systems revealed by genomic and transcriptomic analyses.</title>
        <authorList>
            <person name="Voget S."/>
            <person name="Wemheuer B."/>
            <person name="Brinkhoff T."/>
            <person name="Vollmers J."/>
            <person name="Dietrich S."/>
            <person name="Giebel H.A."/>
            <person name="Beardsley C."/>
            <person name="Sardemann C."/>
            <person name="Bakenhus I."/>
            <person name="Billerbeck S."/>
            <person name="Daniel R."/>
            <person name="Simon M."/>
        </authorList>
    </citation>
    <scope>NUCLEOTIDE SEQUENCE [LARGE SCALE GENOMIC DNA]</scope>
    <source>
        <strain evidence="1 2">RCA23</strain>
    </source>
</reference>
<evidence type="ECO:0000313" key="1">
    <source>
        <dbReference type="EMBL" id="AII88192.1"/>
    </source>
</evidence>
<protein>
    <submittedName>
        <fullName evidence="1">Uncharacterized protein</fullName>
    </submittedName>
</protein>
<evidence type="ECO:0000313" key="2">
    <source>
        <dbReference type="Proteomes" id="UP000028680"/>
    </source>
</evidence>